<protein>
    <submittedName>
        <fullName evidence="1">Uncharacterized protein</fullName>
    </submittedName>
</protein>
<organism evidence="1 2">
    <name type="scientific">Chlorella ohadii</name>
    <dbReference type="NCBI Taxonomy" id="2649997"/>
    <lineage>
        <taxon>Eukaryota</taxon>
        <taxon>Viridiplantae</taxon>
        <taxon>Chlorophyta</taxon>
        <taxon>core chlorophytes</taxon>
        <taxon>Trebouxiophyceae</taxon>
        <taxon>Chlorellales</taxon>
        <taxon>Chlorellaceae</taxon>
        <taxon>Chlorella clade</taxon>
        <taxon>Chlorella</taxon>
    </lineage>
</organism>
<dbReference type="EMBL" id="JADXDR010000166">
    <property type="protein sequence ID" value="KAI7837052.1"/>
    <property type="molecule type" value="Genomic_DNA"/>
</dbReference>
<dbReference type="AlphaFoldDB" id="A0AAD5H2K4"/>
<gene>
    <name evidence="1" type="ORF">COHA_009128</name>
</gene>
<dbReference type="Proteomes" id="UP001205105">
    <property type="component" value="Unassembled WGS sequence"/>
</dbReference>
<keyword evidence="2" id="KW-1185">Reference proteome</keyword>
<evidence type="ECO:0000313" key="2">
    <source>
        <dbReference type="Proteomes" id="UP001205105"/>
    </source>
</evidence>
<proteinExistence type="predicted"/>
<reference evidence="1" key="1">
    <citation type="submission" date="2020-11" db="EMBL/GenBank/DDBJ databases">
        <title>Chlorella ohadii genome sequencing and assembly.</title>
        <authorList>
            <person name="Murik O."/>
            <person name="Treves H."/>
            <person name="Kedem I."/>
            <person name="Shotland Y."/>
            <person name="Kaplan A."/>
        </authorList>
    </citation>
    <scope>NUCLEOTIDE SEQUENCE</scope>
    <source>
        <strain evidence="1">1</strain>
    </source>
</reference>
<comment type="caution">
    <text evidence="1">The sequence shown here is derived from an EMBL/GenBank/DDBJ whole genome shotgun (WGS) entry which is preliminary data.</text>
</comment>
<sequence length="125" mass="13607">MAHAGHPPALPGAEGIHVVRDAHVAALQRYWHAAEAAAAVGMVPPEEQELLTRVMQPSGSRIERVRTITGVLERLREMEAGPEPHSRTLGLISALVVHELNMLVDAMDYEELYAAFGGELTHEVT</sequence>
<evidence type="ECO:0000313" key="1">
    <source>
        <dbReference type="EMBL" id="KAI7837052.1"/>
    </source>
</evidence>
<accession>A0AAD5H2K4</accession>
<name>A0AAD5H2K4_9CHLO</name>